<dbReference type="Proteomes" id="UP000708208">
    <property type="component" value="Unassembled WGS sequence"/>
</dbReference>
<evidence type="ECO:0000313" key="1">
    <source>
        <dbReference type="EMBL" id="CAG7722043.1"/>
    </source>
</evidence>
<keyword evidence="2" id="KW-1185">Reference proteome</keyword>
<organism evidence="1 2">
    <name type="scientific">Allacma fusca</name>
    <dbReference type="NCBI Taxonomy" id="39272"/>
    <lineage>
        <taxon>Eukaryota</taxon>
        <taxon>Metazoa</taxon>
        <taxon>Ecdysozoa</taxon>
        <taxon>Arthropoda</taxon>
        <taxon>Hexapoda</taxon>
        <taxon>Collembola</taxon>
        <taxon>Symphypleona</taxon>
        <taxon>Sminthuridae</taxon>
        <taxon>Allacma</taxon>
    </lineage>
</organism>
<dbReference type="EMBL" id="CAJVCH010085643">
    <property type="protein sequence ID" value="CAG7722043.1"/>
    <property type="molecule type" value="Genomic_DNA"/>
</dbReference>
<proteinExistence type="predicted"/>
<gene>
    <name evidence="1" type="ORF">AFUS01_LOCUS11218</name>
</gene>
<reference evidence="1" key="1">
    <citation type="submission" date="2021-06" db="EMBL/GenBank/DDBJ databases">
        <authorList>
            <person name="Hodson N. C."/>
            <person name="Mongue J. A."/>
            <person name="Jaron S. K."/>
        </authorList>
    </citation>
    <scope>NUCLEOTIDE SEQUENCE</scope>
</reference>
<accession>A0A8J2NVM3</accession>
<name>A0A8J2NVM3_9HEXA</name>
<sequence length="80" mass="9356">MDRSLITCSERDYLISHRYGKSGSEQHQISYHQKYELYGNVITELRHSQIHGTTYICSCHILMRGIKLQGLSYLICFVCQ</sequence>
<dbReference type="AlphaFoldDB" id="A0A8J2NVM3"/>
<protein>
    <submittedName>
        <fullName evidence="1">Uncharacterized protein</fullName>
    </submittedName>
</protein>
<evidence type="ECO:0000313" key="2">
    <source>
        <dbReference type="Proteomes" id="UP000708208"/>
    </source>
</evidence>
<comment type="caution">
    <text evidence="1">The sequence shown here is derived from an EMBL/GenBank/DDBJ whole genome shotgun (WGS) entry which is preliminary data.</text>
</comment>